<evidence type="ECO:0000256" key="5">
    <source>
        <dbReference type="ARBA" id="ARBA00093797"/>
    </source>
</evidence>
<evidence type="ECO:0000256" key="3">
    <source>
        <dbReference type="ARBA" id="ARBA00022795"/>
    </source>
</evidence>
<dbReference type="AlphaFoldDB" id="A0A163CPL1"/>
<dbReference type="InterPro" id="IPR008622">
    <property type="entry name" value="FliT"/>
</dbReference>
<keyword evidence="2" id="KW-0963">Cytoplasm</keyword>
<name>A0A163CPL1_9NEIS</name>
<dbReference type="RefSeq" id="WP_066611969.1">
    <property type="nucleotide sequence ID" value="NZ_LQQU01000017.1"/>
</dbReference>
<evidence type="ECO:0000256" key="4">
    <source>
        <dbReference type="ARBA" id="ARBA00023186"/>
    </source>
</evidence>
<dbReference type="Proteomes" id="UP000076625">
    <property type="component" value="Unassembled WGS sequence"/>
</dbReference>
<evidence type="ECO:0000256" key="1">
    <source>
        <dbReference type="ARBA" id="ARBA00004514"/>
    </source>
</evidence>
<accession>A0A163CPL1</accession>
<dbReference type="OrthoDB" id="9923392at2"/>
<dbReference type="EMBL" id="LQQU01000017">
    <property type="protein sequence ID" value="KZE32907.1"/>
    <property type="molecule type" value="Genomic_DNA"/>
</dbReference>
<protein>
    <recommendedName>
        <fullName evidence="5">Flagellar protein FliT</fullName>
    </recommendedName>
</protein>
<evidence type="ECO:0000313" key="6">
    <source>
        <dbReference type="EMBL" id="KZE32907.1"/>
    </source>
</evidence>
<keyword evidence="3" id="KW-1005">Bacterial flagellum biogenesis</keyword>
<comment type="caution">
    <text evidence="6">The sequence shown here is derived from an EMBL/GenBank/DDBJ whole genome shotgun (WGS) entry which is preliminary data.</text>
</comment>
<keyword evidence="4" id="KW-0143">Chaperone</keyword>
<keyword evidence="7" id="KW-1185">Reference proteome</keyword>
<dbReference type="Pfam" id="PF05400">
    <property type="entry name" value="FliT"/>
    <property type="match status" value="1"/>
</dbReference>
<dbReference type="Gene3D" id="1.20.58.380">
    <property type="entry name" value="Flagellar protein flit"/>
    <property type="match status" value="1"/>
</dbReference>
<sequence>MGQPDGLETWRQWFDTVSTLRQLLEAERWDEAIERAAEVLELQRRLPDLGGSGAEPALVAALEAARGDIRAIEQGMALQRDELAAALQSLRTEDKLSKAYGG</sequence>
<comment type="subcellular location">
    <subcellularLocation>
        <location evidence="1">Cytoplasm</location>
        <location evidence="1">Cytosol</location>
    </subcellularLocation>
</comment>
<evidence type="ECO:0000256" key="2">
    <source>
        <dbReference type="ARBA" id="ARBA00022490"/>
    </source>
</evidence>
<evidence type="ECO:0000313" key="7">
    <source>
        <dbReference type="Proteomes" id="UP000076625"/>
    </source>
</evidence>
<reference evidence="7" key="1">
    <citation type="submission" date="2016-01" db="EMBL/GenBank/DDBJ databases">
        <title>Draft genome of Chromobacterium sp. F49.</title>
        <authorList>
            <person name="Hong K.W."/>
        </authorList>
    </citation>
    <scope>NUCLEOTIDE SEQUENCE [LARGE SCALE GENOMIC DNA]</scope>
    <source>
        <strain evidence="7">CN10</strain>
    </source>
</reference>
<proteinExistence type="predicted"/>
<gene>
    <name evidence="6" type="ORF">AVW16_11050</name>
</gene>
<dbReference type="STRING" id="1452487.AVW16_11050"/>
<organism evidence="6 7">
    <name type="scientific">Crenobacter luteus</name>
    <dbReference type="NCBI Taxonomy" id="1452487"/>
    <lineage>
        <taxon>Bacteria</taxon>
        <taxon>Pseudomonadati</taxon>
        <taxon>Pseudomonadota</taxon>
        <taxon>Betaproteobacteria</taxon>
        <taxon>Neisseriales</taxon>
        <taxon>Neisseriaceae</taxon>
        <taxon>Crenobacter</taxon>
    </lineage>
</organism>